<dbReference type="GO" id="GO:0016301">
    <property type="term" value="F:kinase activity"/>
    <property type="evidence" value="ECO:0007669"/>
    <property type="project" value="UniProtKB-KW"/>
</dbReference>
<dbReference type="InterPro" id="IPR043502">
    <property type="entry name" value="DNA/RNA_pol_sf"/>
</dbReference>
<keyword evidence="2" id="KW-0675">Receptor</keyword>
<dbReference type="SUPFAM" id="SSF56672">
    <property type="entry name" value="DNA/RNA polymerases"/>
    <property type="match status" value="1"/>
</dbReference>
<feature type="domain" description="Reverse transcriptase Ty1/copia-type" evidence="1">
    <location>
        <begin position="74"/>
        <end position="178"/>
    </location>
</feature>
<keyword evidence="2" id="KW-0808">Transferase</keyword>
<gene>
    <name evidence="2" type="ORF">Prudu_022199</name>
</gene>
<dbReference type="Pfam" id="PF07727">
    <property type="entry name" value="RVT_2"/>
    <property type="match status" value="1"/>
</dbReference>
<reference evidence="2" key="1">
    <citation type="journal article" date="2019" name="Science">
        <title>Mutation of a bHLH transcription factor allowed almond domestication.</title>
        <authorList>
            <person name="Sanchez-Perez R."/>
            <person name="Pavan S."/>
            <person name="Mazzeo R."/>
            <person name="Moldovan C."/>
            <person name="Aiese Cigliano R."/>
            <person name="Del Cueto J."/>
            <person name="Ricciardi F."/>
            <person name="Lotti C."/>
            <person name="Ricciardi L."/>
            <person name="Dicenta F."/>
            <person name="Lopez-Marques R.L."/>
            <person name="Lindberg Moller B."/>
        </authorList>
    </citation>
    <scope>NUCLEOTIDE SEQUENCE</scope>
</reference>
<accession>A0A4Y1S0P9</accession>
<organism evidence="2">
    <name type="scientific">Prunus dulcis</name>
    <name type="common">Almond</name>
    <name type="synonym">Amygdalus dulcis</name>
    <dbReference type="NCBI Taxonomy" id="3755"/>
    <lineage>
        <taxon>Eukaryota</taxon>
        <taxon>Viridiplantae</taxon>
        <taxon>Streptophyta</taxon>
        <taxon>Embryophyta</taxon>
        <taxon>Tracheophyta</taxon>
        <taxon>Spermatophyta</taxon>
        <taxon>Magnoliopsida</taxon>
        <taxon>eudicotyledons</taxon>
        <taxon>Gunneridae</taxon>
        <taxon>Pentapetalae</taxon>
        <taxon>rosids</taxon>
        <taxon>fabids</taxon>
        <taxon>Rosales</taxon>
        <taxon>Rosaceae</taxon>
        <taxon>Amygdaloideae</taxon>
        <taxon>Amygdaleae</taxon>
        <taxon>Prunus</taxon>
    </lineage>
</organism>
<dbReference type="EMBL" id="AP019304">
    <property type="protein sequence ID" value="BBH09643.1"/>
    <property type="molecule type" value="Genomic_DNA"/>
</dbReference>
<keyword evidence="2" id="KW-0418">Kinase</keyword>
<protein>
    <submittedName>
        <fullName evidence="2">Cysteine-rich RECEPTOR-like protein kinase 8</fullName>
    </submittedName>
</protein>
<proteinExistence type="predicted"/>
<evidence type="ECO:0000259" key="1">
    <source>
        <dbReference type="Pfam" id="PF07727"/>
    </source>
</evidence>
<sequence>MSNHVNHSTSAPRSASGTRYPLSHFLTYSRLSSAHYAFLANITGHIEPTSYAQAILDPHWCQAMTAELEALQHNNIWSLVPLPVGHKPIVCKWVYKIKYKSDGTIERYKARLVAKGYTQIEGIDYQETFSPTAKLTTLRCLLTVAIARHWFIHQLDVQNAFLHGDLHEVVYMELPPGLRR</sequence>
<evidence type="ECO:0000313" key="2">
    <source>
        <dbReference type="EMBL" id="BBH09643.1"/>
    </source>
</evidence>
<dbReference type="AlphaFoldDB" id="A0A4Y1S0P9"/>
<dbReference type="InterPro" id="IPR013103">
    <property type="entry name" value="RVT_2"/>
</dbReference>
<name>A0A4Y1S0P9_PRUDU</name>